<reference evidence="14 15" key="1">
    <citation type="submission" date="2020-08" db="EMBL/GenBank/DDBJ databases">
        <title>Genomic Encyclopedia of Type Strains, Phase IV (KMG-IV): sequencing the most valuable type-strain genomes for metagenomic binning, comparative biology and taxonomic classification.</title>
        <authorList>
            <person name="Goeker M."/>
        </authorList>
    </citation>
    <scope>NUCLEOTIDE SEQUENCE [LARGE SCALE GENOMIC DNA]</scope>
    <source>
        <strain evidence="14 15">DSM 11805</strain>
    </source>
</reference>
<dbReference type="RefSeq" id="WP_184248481.1">
    <property type="nucleotide sequence ID" value="NZ_BAAACU010000012.1"/>
</dbReference>
<dbReference type="GO" id="GO:0008408">
    <property type="term" value="F:3'-5' exonuclease activity"/>
    <property type="evidence" value="ECO:0007669"/>
    <property type="project" value="InterPro"/>
</dbReference>
<comment type="caution">
    <text evidence="14">The sequence shown here is derived from an EMBL/GenBank/DDBJ whole genome shotgun (WGS) entry which is preliminary data.</text>
</comment>
<dbReference type="PIRSF" id="PIRSF000804">
    <property type="entry name" value="DNA_pol_III_b"/>
    <property type="match status" value="1"/>
</dbReference>
<accession>A0A841RP48</accession>
<dbReference type="NCBIfam" id="TIGR00663">
    <property type="entry name" value="dnan"/>
    <property type="match status" value="1"/>
</dbReference>
<keyword evidence="8 10" id="KW-0239">DNA-directed DNA polymerase</keyword>
<dbReference type="CDD" id="cd00140">
    <property type="entry name" value="beta_clamp"/>
    <property type="match status" value="1"/>
</dbReference>
<dbReference type="AlphaFoldDB" id="A0A841RP48"/>
<dbReference type="SMART" id="SM00480">
    <property type="entry name" value="POL3Bc"/>
    <property type="match status" value="1"/>
</dbReference>
<comment type="similarity">
    <text evidence="2 10">Belongs to the beta sliding clamp family.</text>
</comment>
<feature type="domain" description="DNA polymerase III beta sliding clamp C-terminal" evidence="13">
    <location>
        <begin position="256"/>
        <end position="378"/>
    </location>
</feature>
<name>A0A841RP48_9BACI</name>
<dbReference type="Pfam" id="PF02768">
    <property type="entry name" value="DNA_pol3_beta_3"/>
    <property type="match status" value="1"/>
</dbReference>
<evidence type="ECO:0000256" key="4">
    <source>
        <dbReference type="ARBA" id="ARBA00022490"/>
    </source>
</evidence>
<evidence type="ECO:0000313" key="15">
    <source>
        <dbReference type="Proteomes" id="UP000572212"/>
    </source>
</evidence>
<evidence type="ECO:0000259" key="12">
    <source>
        <dbReference type="Pfam" id="PF02767"/>
    </source>
</evidence>
<keyword evidence="15" id="KW-1185">Reference proteome</keyword>
<evidence type="ECO:0000256" key="9">
    <source>
        <dbReference type="ARBA" id="ARBA00023125"/>
    </source>
</evidence>
<dbReference type="InterPro" id="IPR022634">
    <property type="entry name" value="DNA_polIII_beta_N"/>
</dbReference>
<gene>
    <name evidence="14" type="ORF">GGQ92_002201</name>
</gene>
<evidence type="ECO:0000256" key="3">
    <source>
        <dbReference type="ARBA" id="ARBA00021035"/>
    </source>
</evidence>
<comment type="subunit">
    <text evidence="10">Forms a ring-shaped head-to-tail homodimer around DNA.</text>
</comment>
<evidence type="ECO:0000256" key="6">
    <source>
        <dbReference type="ARBA" id="ARBA00022695"/>
    </source>
</evidence>
<dbReference type="GO" id="GO:0006271">
    <property type="term" value="P:DNA strand elongation involved in DNA replication"/>
    <property type="evidence" value="ECO:0007669"/>
    <property type="project" value="TreeGrafter"/>
</dbReference>
<keyword evidence="9" id="KW-0238">DNA-binding</keyword>
<dbReference type="GO" id="GO:0005737">
    <property type="term" value="C:cytoplasm"/>
    <property type="evidence" value="ECO:0007669"/>
    <property type="project" value="UniProtKB-SubCell"/>
</dbReference>
<dbReference type="Gene3D" id="3.70.10.10">
    <property type="match status" value="1"/>
</dbReference>
<dbReference type="InterPro" id="IPR022635">
    <property type="entry name" value="DNA_polIII_beta_C"/>
</dbReference>
<dbReference type="InterPro" id="IPR046938">
    <property type="entry name" value="DNA_clamp_sf"/>
</dbReference>
<sequence length="380" mass="42494">MKVIINRNKLLESIQHVTKAISSKTAIPILEGLKIDVTTNGITLTGSDSDITIQSFIPVEEEGIQYIDELEPGAIVAHAKYFPDVIRKLPSETVEITVDENLLMTIKSGSAEFDLNGQTAEEYPHVAQIKSEVSFELPNELIKTMIRQTVFAVSTSETRPILTGVNIKAENNYIQFIATDSHRLATSRIPVEKGLEEFPFEQVVVPGKSLNELNKILDDSEKKVEVSIASNQIAFQTENLYFLSRLLDGRYPETSRLIPEESKTTILVNKKNIQSAVDRASLLAKDNHNNVIRLETSPNSKIEVSSNSPEIGKVEEEVTVENIEGEDLKISFSSKYMLDALKIMDSEQVKIEFTGAMRPFIIKPMDSDDILQLILPVRTY</sequence>
<comment type="function">
    <text evidence="10">Confers DNA tethering and processivity to DNA polymerases and other proteins. Acts as a clamp, forming a ring around DNA (a reaction catalyzed by the clamp-loading complex) which diffuses in an ATP-independent manner freely and bidirectionally along dsDNA. Initially characterized for its ability to contact the catalytic subunit of DNA polymerase III (Pol III), a complex, multichain enzyme responsible for most of the replicative synthesis in bacteria; Pol III exhibits 3'-5' exonuclease proofreading activity. The beta chain is required for initiation of replication as well as for processivity of DNA replication.</text>
</comment>
<evidence type="ECO:0000256" key="8">
    <source>
        <dbReference type="ARBA" id="ARBA00022932"/>
    </source>
</evidence>
<feature type="domain" description="DNA polymerase III beta sliding clamp central" evidence="12">
    <location>
        <begin position="137"/>
        <end position="253"/>
    </location>
</feature>
<dbReference type="InterPro" id="IPR001001">
    <property type="entry name" value="DNA_polIII_beta"/>
</dbReference>
<feature type="domain" description="DNA polymerase III beta sliding clamp N-terminal" evidence="11">
    <location>
        <begin position="1"/>
        <end position="126"/>
    </location>
</feature>
<keyword evidence="6 10" id="KW-0548">Nucleotidyltransferase</keyword>
<keyword evidence="5 10" id="KW-0808">Transferase</keyword>
<dbReference type="InterPro" id="IPR022637">
    <property type="entry name" value="DNA_polIII_beta_cen"/>
</dbReference>
<proteinExistence type="inferred from homology"/>
<dbReference type="EMBL" id="JACHON010000011">
    <property type="protein sequence ID" value="MBB6513393.1"/>
    <property type="molecule type" value="Genomic_DNA"/>
</dbReference>
<evidence type="ECO:0000256" key="7">
    <source>
        <dbReference type="ARBA" id="ARBA00022705"/>
    </source>
</evidence>
<dbReference type="Pfam" id="PF02767">
    <property type="entry name" value="DNA_pol3_beta_2"/>
    <property type="match status" value="1"/>
</dbReference>
<evidence type="ECO:0000259" key="11">
    <source>
        <dbReference type="Pfam" id="PF00712"/>
    </source>
</evidence>
<protein>
    <recommendedName>
        <fullName evidence="3 10">Beta sliding clamp</fullName>
    </recommendedName>
</protein>
<evidence type="ECO:0000256" key="1">
    <source>
        <dbReference type="ARBA" id="ARBA00004496"/>
    </source>
</evidence>
<keyword evidence="4 10" id="KW-0963">Cytoplasm</keyword>
<dbReference type="Gene3D" id="3.10.150.10">
    <property type="entry name" value="DNA Polymerase III, subunit A, domain 2"/>
    <property type="match status" value="1"/>
</dbReference>
<evidence type="ECO:0000256" key="2">
    <source>
        <dbReference type="ARBA" id="ARBA00010752"/>
    </source>
</evidence>
<evidence type="ECO:0000256" key="10">
    <source>
        <dbReference type="PIRNR" id="PIRNR000804"/>
    </source>
</evidence>
<dbReference type="Proteomes" id="UP000572212">
    <property type="component" value="Unassembled WGS sequence"/>
</dbReference>
<evidence type="ECO:0000256" key="5">
    <source>
        <dbReference type="ARBA" id="ARBA00022679"/>
    </source>
</evidence>
<organism evidence="14 15">
    <name type="scientific">Gracilibacillus halotolerans</name>
    <dbReference type="NCBI Taxonomy" id="74386"/>
    <lineage>
        <taxon>Bacteria</taxon>
        <taxon>Bacillati</taxon>
        <taxon>Bacillota</taxon>
        <taxon>Bacilli</taxon>
        <taxon>Bacillales</taxon>
        <taxon>Bacillaceae</taxon>
        <taxon>Gracilibacillus</taxon>
    </lineage>
</organism>
<dbReference type="GO" id="GO:0003677">
    <property type="term" value="F:DNA binding"/>
    <property type="evidence" value="ECO:0007669"/>
    <property type="project" value="UniProtKB-UniRule"/>
</dbReference>
<evidence type="ECO:0000259" key="13">
    <source>
        <dbReference type="Pfam" id="PF02768"/>
    </source>
</evidence>
<dbReference type="PANTHER" id="PTHR30478:SF0">
    <property type="entry name" value="BETA SLIDING CLAMP"/>
    <property type="match status" value="1"/>
</dbReference>
<dbReference type="PANTHER" id="PTHR30478">
    <property type="entry name" value="DNA POLYMERASE III SUBUNIT BETA"/>
    <property type="match status" value="1"/>
</dbReference>
<dbReference type="SUPFAM" id="SSF55979">
    <property type="entry name" value="DNA clamp"/>
    <property type="match status" value="3"/>
</dbReference>
<dbReference type="Pfam" id="PF00712">
    <property type="entry name" value="DNA_pol3_beta"/>
    <property type="match status" value="1"/>
</dbReference>
<dbReference type="GO" id="GO:0003887">
    <property type="term" value="F:DNA-directed DNA polymerase activity"/>
    <property type="evidence" value="ECO:0007669"/>
    <property type="project" value="UniProtKB-UniRule"/>
</dbReference>
<evidence type="ECO:0000313" key="14">
    <source>
        <dbReference type="EMBL" id="MBB6513393.1"/>
    </source>
</evidence>
<keyword evidence="7 10" id="KW-0235">DNA replication</keyword>
<dbReference type="GO" id="GO:0009360">
    <property type="term" value="C:DNA polymerase III complex"/>
    <property type="evidence" value="ECO:0007669"/>
    <property type="project" value="InterPro"/>
</dbReference>
<comment type="subcellular location">
    <subcellularLocation>
        <location evidence="1 10">Cytoplasm</location>
    </subcellularLocation>
</comment>